<feature type="transmembrane region" description="Helical" evidence="1">
    <location>
        <begin position="104"/>
        <end position="126"/>
    </location>
</feature>
<sequence>MTYSRWPLAALAWLGRQGTTALALSIFLGVAVPQLAAYVKPYLGETVFVLLLFSYLRTDPEALRPVLRSPRLIVLAALWVMVAVPLFLGSFYTLIGLRDIAPDLFPIMILQSAIAPITSTVAFAALMSLDVGFSLVALIACCALSPLTTVAFSYLFLGTSLFTPLELGGKLFVLFFASGFIAFIIRRTVGQRRIEEQTQVLDGLNVIAVFVFAIAAMEPVTRHVMADPLLALKLLGVIVAIACAVIGLSAILFIRAGLDRAIVIGFLAGFRNLGAVIGALGSALPDLAWFYFALVQFPIYIFPALLKPLAKRLPKRQP</sequence>
<keyword evidence="1" id="KW-0812">Transmembrane</keyword>
<feature type="transmembrane region" description="Helical" evidence="1">
    <location>
        <begin position="229"/>
        <end position="254"/>
    </location>
</feature>
<dbReference type="Gene3D" id="1.20.1530.20">
    <property type="match status" value="1"/>
</dbReference>
<comment type="caution">
    <text evidence="2">The sequence shown here is derived from an EMBL/GenBank/DDBJ whole genome shotgun (WGS) entry which is preliminary data.</text>
</comment>
<feature type="transmembrane region" description="Helical" evidence="1">
    <location>
        <begin position="72"/>
        <end position="92"/>
    </location>
</feature>
<dbReference type="AlphaFoldDB" id="A0A371BCE8"/>
<keyword evidence="1" id="KW-1133">Transmembrane helix</keyword>
<evidence type="ECO:0000256" key="1">
    <source>
        <dbReference type="SAM" id="Phobius"/>
    </source>
</evidence>
<proteinExistence type="predicted"/>
<feature type="transmembrane region" description="Helical" evidence="1">
    <location>
        <begin position="200"/>
        <end position="217"/>
    </location>
</feature>
<reference evidence="3" key="1">
    <citation type="submission" date="2018-08" db="EMBL/GenBank/DDBJ databases">
        <authorList>
            <person name="Kim S.-J."/>
            <person name="Jung G.-Y."/>
        </authorList>
    </citation>
    <scope>NUCLEOTIDE SEQUENCE [LARGE SCALE GENOMIC DNA]</scope>
    <source>
        <strain evidence="3">GY_H</strain>
    </source>
</reference>
<dbReference type="EMBL" id="QRGO01000001">
    <property type="protein sequence ID" value="RDV05266.1"/>
    <property type="molecule type" value="Genomic_DNA"/>
</dbReference>
<dbReference type="RefSeq" id="WP_115517291.1">
    <property type="nucleotide sequence ID" value="NZ_QRGO01000001.1"/>
</dbReference>
<evidence type="ECO:0000313" key="2">
    <source>
        <dbReference type="EMBL" id="RDV05266.1"/>
    </source>
</evidence>
<keyword evidence="1" id="KW-0472">Membrane</keyword>
<feature type="transmembrane region" description="Helical" evidence="1">
    <location>
        <begin position="133"/>
        <end position="157"/>
    </location>
</feature>
<dbReference type="Proteomes" id="UP000263993">
    <property type="component" value="Unassembled WGS sequence"/>
</dbReference>
<name>A0A371BCE8_9BRAD</name>
<accession>A0A371BCE8</accession>
<evidence type="ECO:0000313" key="3">
    <source>
        <dbReference type="Proteomes" id="UP000263993"/>
    </source>
</evidence>
<protein>
    <submittedName>
        <fullName evidence="2">Na+-dependent transporter</fullName>
    </submittedName>
</protein>
<keyword evidence="3" id="KW-1185">Reference proteome</keyword>
<feature type="transmembrane region" description="Helical" evidence="1">
    <location>
        <begin position="287"/>
        <end position="306"/>
    </location>
</feature>
<feature type="transmembrane region" description="Helical" evidence="1">
    <location>
        <begin position="169"/>
        <end position="188"/>
    </location>
</feature>
<organism evidence="2 3">
    <name type="scientific">Undibacter mobilis</name>
    <dbReference type="NCBI Taxonomy" id="2292256"/>
    <lineage>
        <taxon>Bacteria</taxon>
        <taxon>Pseudomonadati</taxon>
        <taxon>Pseudomonadota</taxon>
        <taxon>Alphaproteobacteria</taxon>
        <taxon>Hyphomicrobiales</taxon>
        <taxon>Nitrobacteraceae</taxon>
        <taxon>Undibacter</taxon>
    </lineage>
</organism>
<feature type="transmembrane region" description="Helical" evidence="1">
    <location>
        <begin position="261"/>
        <end position="281"/>
    </location>
</feature>
<dbReference type="InterPro" id="IPR038770">
    <property type="entry name" value="Na+/solute_symporter_sf"/>
</dbReference>
<dbReference type="OrthoDB" id="7262824at2"/>
<gene>
    <name evidence="2" type="ORF">DXH78_12210</name>
</gene>